<evidence type="ECO:0000259" key="1">
    <source>
        <dbReference type="Pfam" id="PF00078"/>
    </source>
</evidence>
<accession>A0A7S4GK73</accession>
<dbReference type="EMBL" id="HBJA01147689">
    <property type="protein sequence ID" value="CAE0839438.1"/>
    <property type="molecule type" value="Transcribed_RNA"/>
</dbReference>
<feature type="domain" description="Reverse transcriptase" evidence="1">
    <location>
        <begin position="7"/>
        <end position="96"/>
    </location>
</feature>
<dbReference type="AlphaFoldDB" id="A0A7S4GK73"/>
<dbReference type="PANTHER" id="PTHR19446">
    <property type="entry name" value="REVERSE TRANSCRIPTASES"/>
    <property type="match status" value="1"/>
</dbReference>
<organism evidence="2">
    <name type="scientific">Eutreptiella gymnastica</name>
    <dbReference type="NCBI Taxonomy" id="73025"/>
    <lineage>
        <taxon>Eukaryota</taxon>
        <taxon>Discoba</taxon>
        <taxon>Euglenozoa</taxon>
        <taxon>Euglenida</taxon>
        <taxon>Spirocuta</taxon>
        <taxon>Euglenophyceae</taxon>
        <taxon>Eutreptiales</taxon>
        <taxon>Eutreptiaceae</taxon>
        <taxon>Eutreptiella</taxon>
    </lineage>
</organism>
<dbReference type="InterPro" id="IPR000477">
    <property type="entry name" value="RT_dom"/>
</dbReference>
<dbReference type="InterPro" id="IPR043502">
    <property type="entry name" value="DNA/RNA_pol_sf"/>
</dbReference>
<reference evidence="2" key="1">
    <citation type="submission" date="2021-01" db="EMBL/GenBank/DDBJ databases">
        <authorList>
            <person name="Corre E."/>
            <person name="Pelletier E."/>
            <person name="Niang G."/>
            <person name="Scheremetjew M."/>
            <person name="Finn R."/>
            <person name="Kale V."/>
            <person name="Holt S."/>
            <person name="Cochrane G."/>
            <person name="Meng A."/>
            <person name="Brown T."/>
            <person name="Cohen L."/>
        </authorList>
    </citation>
    <scope>NUCLEOTIDE SEQUENCE</scope>
    <source>
        <strain evidence="2">CCMP1594</strain>
    </source>
</reference>
<gene>
    <name evidence="2" type="ORF">EGYM00163_LOCUS50810</name>
</gene>
<sequence length="102" mass="11547">MLTRLHAKDNEEAYMCLIDIAKAYPSMLHPAITYALQAIGTPQHLIEMIRDIYRRSTLQYGSFVCSFERGVKGGCPLSPSLFVLVYEAFHHTLATEFPELVV</sequence>
<dbReference type="SUPFAM" id="SSF56672">
    <property type="entry name" value="DNA/RNA polymerases"/>
    <property type="match status" value="1"/>
</dbReference>
<protein>
    <recommendedName>
        <fullName evidence="1">Reverse transcriptase domain-containing protein</fullName>
    </recommendedName>
</protein>
<dbReference type="Pfam" id="PF00078">
    <property type="entry name" value="RVT_1"/>
    <property type="match status" value="1"/>
</dbReference>
<name>A0A7S4GK73_9EUGL</name>
<proteinExistence type="predicted"/>
<evidence type="ECO:0000313" key="2">
    <source>
        <dbReference type="EMBL" id="CAE0839438.1"/>
    </source>
</evidence>